<dbReference type="PANTHER" id="PTHR45648">
    <property type="entry name" value="GDSL LIPASE/ACYLHYDROLASE FAMILY PROTEIN (AFU_ORTHOLOGUE AFUA_4G14700)"/>
    <property type="match status" value="1"/>
</dbReference>
<keyword evidence="3" id="KW-0443">Lipid metabolism</keyword>
<dbReference type="GO" id="GO:0016788">
    <property type="term" value="F:hydrolase activity, acting on ester bonds"/>
    <property type="evidence" value="ECO:0007669"/>
    <property type="project" value="InterPro"/>
</dbReference>
<comment type="caution">
    <text evidence="5">The sequence shown here is derived from an EMBL/GenBank/DDBJ whole genome shotgun (WGS) entry which is preliminary data.</text>
</comment>
<evidence type="ECO:0000256" key="3">
    <source>
        <dbReference type="ARBA" id="ARBA00022963"/>
    </source>
</evidence>
<dbReference type="GO" id="GO:0016042">
    <property type="term" value="P:lipid catabolic process"/>
    <property type="evidence" value="ECO:0007669"/>
    <property type="project" value="UniProtKB-KW"/>
</dbReference>
<keyword evidence="4" id="KW-0732">Signal</keyword>
<sequence length="287" mass="31353">MDERLVLFSLVQLVVSLFIVVDAAVPAVFIFGDSTADVGTNCHLNFSGARADMSPNGIDYPGSKATGRFSNGYNSADFLSNLMGFRRSPPPFLSLLNENFRLSKHIKYGANFASGGAGLLDNAATLLKLYSLGARKFGVISVPPIGCCPGQKFYNYVFTGETGCLEGMNEQARLFYSTIQIMLQQLSSELIEMKYSLGNAYEMGHECMTEHSYFKELANGCCGLGKFNGASACTNTSNLCPNRDEYLCWDLFHPTQAAVKLAAKTLYDGESKFVSPINFKQLAEDDI</sequence>
<keyword evidence="2" id="KW-0378">Hydrolase</keyword>
<organism evidence="5 6">
    <name type="scientific">Coptis chinensis</name>
    <dbReference type="NCBI Taxonomy" id="261450"/>
    <lineage>
        <taxon>Eukaryota</taxon>
        <taxon>Viridiplantae</taxon>
        <taxon>Streptophyta</taxon>
        <taxon>Embryophyta</taxon>
        <taxon>Tracheophyta</taxon>
        <taxon>Spermatophyta</taxon>
        <taxon>Magnoliopsida</taxon>
        <taxon>Ranunculales</taxon>
        <taxon>Ranunculaceae</taxon>
        <taxon>Coptidoideae</taxon>
        <taxon>Coptis</taxon>
    </lineage>
</organism>
<keyword evidence="3" id="KW-0442">Lipid degradation</keyword>
<feature type="chain" id="PRO_5032965963" description="GDSL esterase/lipase" evidence="4">
    <location>
        <begin position="24"/>
        <end position="287"/>
    </location>
</feature>
<evidence type="ECO:0000313" key="6">
    <source>
        <dbReference type="Proteomes" id="UP000631114"/>
    </source>
</evidence>
<evidence type="ECO:0000256" key="1">
    <source>
        <dbReference type="ARBA" id="ARBA00008668"/>
    </source>
</evidence>
<dbReference type="Pfam" id="PF00657">
    <property type="entry name" value="Lipase_GDSL"/>
    <property type="match status" value="2"/>
</dbReference>
<dbReference type="InterPro" id="IPR001087">
    <property type="entry name" value="GDSL"/>
</dbReference>
<evidence type="ECO:0000256" key="4">
    <source>
        <dbReference type="SAM" id="SignalP"/>
    </source>
</evidence>
<dbReference type="EMBL" id="JADFTS010000002">
    <property type="protein sequence ID" value="KAF9621477.1"/>
    <property type="molecule type" value="Genomic_DNA"/>
</dbReference>
<proteinExistence type="inferred from homology"/>
<comment type="similarity">
    <text evidence="1">Belongs to the 'GDSL' lipolytic enzyme family.</text>
</comment>
<dbReference type="OrthoDB" id="1600564at2759"/>
<evidence type="ECO:0000313" key="5">
    <source>
        <dbReference type="EMBL" id="KAF9621477.1"/>
    </source>
</evidence>
<dbReference type="InterPro" id="IPR036514">
    <property type="entry name" value="SGNH_hydro_sf"/>
</dbReference>
<accession>A0A835IRR4</accession>
<dbReference type="InterPro" id="IPR051058">
    <property type="entry name" value="GDSL_Est/Lipase"/>
</dbReference>
<dbReference type="Gene3D" id="3.40.50.1110">
    <property type="entry name" value="SGNH hydrolase"/>
    <property type="match status" value="2"/>
</dbReference>
<protein>
    <recommendedName>
        <fullName evidence="7">GDSL esterase/lipase</fullName>
    </recommendedName>
</protein>
<dbReference type="PANTHER" id="PTHR45648:SF180">
    <property type="entry name" value="OS04G0561800 PROTEIN"/>
    <property type="match status" value="1"/>
</dbReference>
<feature type="signal peptide" evidence="4">
    <location>
        <begin position="1"/>
        <end position="23"/>
    </location>
</feature>
<keyword evidence="6" id="KW-1185">Reference proteome</keyword>
<evidence type="ECO:0000256" key="2">
    <source>
        <dbReference type="ARBA" id="ARBA00022801"/>
    </source>
</evidence>
<dbReference type="Proteomes" id="UP000631114">
    <property type="component" value="Unassembled WGS sequence"/>
</dbReference>
<reference evidence="5 6" key="1">
    <citation type="submission" date="2020-10" db="EMBL/GenBank/DDBJ databases">
        <title>The Coptis chinensis genome and diversification of protoberbering-type alkaloids.</title>
        <authorList>
            <person name="Wang B."/>
            <person name="Shu S."/>
            <person name="Song C."/>
            <person name="Liu Y."/>
        </authorList>
    </citation>
    <scope>NUCLEOTIDE SEQUENCE [LARGE SCALE GENOMIC DNA]</scope>
    <source>
        <strain evidence="5">HL-2020</strain>
        <tissue evidence="5">Leaf</tissue>
    </source>
</reference>
<gene>
    <name evidence="5" type="ORF">IFM89_021781</name>
</gene>
<dbReference type="AlphaFoldDB" id="A0A835IRR4"/>
<name>A0A835IRR4_9MAGN</name>
<evidence type="ECO:0008006" key="7">
    <source>
        <dbReference type="Google" id="ProtNLM"/>
    </source>
</evidence>